<evidence type="ECO:0000313" key="3">
    <source>
        <dbReference type="Proteomes" id="UP001432027"/>
    </source>
</evidence>
<feature type="non-terminal residue" evidence="2">
    <location>
        <position position="1"/>
    </location>
</feature>
<dbReference type="EMBL" id="BTSX01000005">
    <property type="protein sequence ID" value="GMS99075.1"/>
    <property type="molecule type" value="Genomic_DNA"/>
</dbReference>
<feature type="non-terminal residue" evidence="2">
    <location>
        <position position="102"/>
    </location>
</feature>
<protein>
    <recommendedName>
        <fullName evidence="1">MATH domain-containing protein</fullName>
    </recommendedName>
</protein>
<name>A0AAV5TXU6_9BILA</name>
<gene>
    <name evidence="2" type="ORF">PENTCL1PPCAC_21250</name>
</gene>
<dbReference type="InterPro" id="IPR008974">
    <property type="entry name" value="TRAF-like"/>
</dbReference>
<dbReference type="AlphaFoldDB" id="A0AAV5TXU6"/>
<sequence length="102" mass="11914">RFNEISKLTSTEVYSHPTEIGGLNWRIMLFKTDDHLSFFVEAQNNNTENWSCSAIVERQLISQKCEDIVHSKSSKKANVYTKGIYDNWGRSKFISFKDLFDE</sequence>
<reference evidence="2" key="1">
    <citation type="submission" date="2023-10" db="EMBL/GenBank/DDBJ databases">
        <title>Genome assembly of Pristionchus species.</title>
        <authorList>
            <person name="Yoshida K."/>
            <person name="Sommer R.J."/>
        </authorList>
    </citation>
    <scope>NUCLEOTIDE SEQUENCE</scope>
    <source>
        <strain evidence="2">RS0144</strain>
    </source>
</reference>
<dbReference type="Gene3D" id="2.60.210.10">
    <property type="entry name" value="Apoptosis, Tumor Necrosis Factor Receptor Associated Protein 2, Chain A"/>
    <property type="match status" value="1"/>
</dbReference>
<accession>A0AAV5TXU6</accession>
<dbReference type="SUPFAM" id="SSF49599">
    <property type="entry name" value="TRAF domain-like"/>
    <property type="match status" value="1"/>
</dbReference>
<organism evidence="2 3">
    <name type="scientific">Pristionchus entomophagus</name>
    <dbReference type="NCBI Taxonomy" id="358040"/>
    <lineage>
        <taxon>Eukaryota</taxon>
        <taxon>Metazoa</taxon>
        <taxon>Ecdysozoa</taxon>
        <taxon>Nematoda</taxon>
        <taxon>Chromadorea</taxon>
        <taxon>Rhabditida</taxon>
        <taxon>Rhabditina</taxon>
        <taxon>Diplogasteromorpha</taxon>
        <taxon>Diplogasteroidea</taxon>
        <taxon>Neodiplogasteridae</taxon>
        <taxon>Pristionchus</taxon>
    </lineage>
</organism>
<dbReference type="Pfam" id="PF22486">
    <property type="entry name" value="MATH_2"/>
    <property type="match status" value="1"/>
</dbReference>
<evidence type="ECO:0000313" key="2">
    <source>
        <dbReference type="EMBL" id="GMS99075.1"/>
    </source>
</evidence>
<dbReference type="CDD" id="cd00121">
    <property type="entry name" value="MATH"/>
    <property type="match status" value="1"/>
</dbReference>
<dbReference type="Proteomes" id="UP001432027">
    <property type="component" value="Unassembled WGS sequence"/>
</dbReference>
<feature type="domain" description="MATH" evidence="1">
    <location>
        <begin position="1"/>
        <end position="102"/>
    </location>
</feature>
<dbReference type="PROSITE" id="PS50144">
    <property type="entry name" value="MATH"/>
    <property type="match status" value="1"/>
</dbReference>
<evidence type="ECO:0000259" key="1">
    <source>
        <dbReference type="PROSITE" id="PS50144"/>
    </source>
</evidence>
<dbReference type="InterPro" id="IPR002083">
    <property type="entry name" value="MATH/TRAF_dom"/>
</dbReference>
<comment type="caution">
    <text evidence="2">The sequence shown here is derived from an EMBL/GenBank/DDBJ whole genome shotgun (WGS) entry which is preliminary data.</text>
</comment>
<dbReference type="SMART" id="SM00061">
    <property type="entry name" value="MATH"/>
    <property type="match status" value="1"/>
</dbReference>
<keyword evidence="3" id="KW-1185">Reference proteome</keyword>
<proteinExistence type="predicted"/>